<dbReference type="Pfam" id="PF00651">
    <property type="entry name" value="BTB"/>
    <property type="match status" value="1"/>
</dbReference>
<proteinExistence type="predicted"/>
<dbReference type="VEuPathDB" id="VectorBase:SCAU013013"/>
<feature type="compositionally biased region" description="Polar residues" evidence="4">
    <location>
        <begin position="751"/>
        <end position="773"/>
    </location>
</feature>
<dbReference type="GO" id="GO:0048513">
    <property type="term" value="P:animal organ development"/>
    <property type="evidence" value="ECO:0007669"/>
    <property type="project" value="UniProtKB-ARBA"/>
</dbReference>
<keyword evidence="3" id="KW-0479">Metal-binding</keyword>
<evidence type="ECO:0000256" key="1">
    <source>
        <dbReference type="ARBA" id="ARBA00004123"/>
    </source>
</evidence>
<dbReference type="InterPro" id="IPR013087">
    <property type="entry name" value="Znf_C2H2_type"/>
</dbReference>
<feature type="compositionally biased region" description="Low complexity" evidence="4">
    <location>
        <begin position="467"/>
        <end position="482"/>
    </location>
</feature>
<accession>A0A1I8Q1J2</accession>
<dbReference type="PANTHER" id="PTHR23110">
    <property type="entry name" value="BTB DOMAIN TRANSCRIPTION FACTOR"/>
    <property type="match status" value="1"/>
</dbReference>
<dbReference type="PANTHER" id="PTHR23110:SF110">
    <property type="entry name" value="AGAP003189-PA"/>
    <property type="match status" value="1"/>
</dbReference>
<feature type="domain" description="C2H2-type" evidence="6">
    <location>
        <begin position="583"/>
        <end position="611"/>
    </location>
</feature>
<dbReference type="Proteomes" id="UP000095300">
    <property type="component" value="Unassembled WGS sequence"/>
</dbReference>
<feature type="region of interest" description="Disordered" evidence="4">
    <location>
        <begin position="1"/>
        <end position="92"/>
    </location>
</feature>
<feature type="compositionally biased region" description="Polar residues" evidence="4">
    <location>
        <begin position="375"/>
        <end position="391"/>
    </location>
</feature>
<keyword evidence="2" id="KW-0539">Nucleus</keyword>
<feature type="compositionally biased region" description="Polar residues" evidence="4">
    <location>
        <begin position="539"/>
        <end position="550"/>
    </location>
</feature>
<feature type="compositionally biased region" description="Basic and acidic residues" evidence="4">
    <location>
        <begin position="221"/>
        <end position="230"/>
    </location>
</feature>
<evidence type="ECO:0000313" key="7">
    <source>
        <dbReference type="EnsemblMetazoa" id="SCAU013013-PA"/>
    </source>
</evidence>
<dbReference type="PROSITE" id="PS00028">
    <property type="entry name" value="ZINC_FINGER_C2H2_1"/>
    <property type="match status" value="1"/>
</dbReference>
<feature type="compositionally biased region" description="Polar residues" evidence="4">
    <location>
        <begin position="780"/>
        <end position="809"/>
    </location>
</feature>
<dbReference type="GO" id="GO:0006357">
    <property type="term" value="P:regulation of transcription by RNA polymerase II"/>
    <property type="evidence" value="ECO:0007669"/>
    <property type="project" value="TreeGrafter"/>
</dbReference>
<dbReference type="Gene3D" id="3.30.710.10">
    <property type="entry name" value="Potassium Channel Kv1.1, Chain A"/>
    <property type="match status" value="1"/>
</dbReference>
<evidence type="ECO:0000259" key="6">
    <source>
        <dbReference type="PROSITE" id="PS50157"/>
    </source>
</evidence>
<comment type="subcellular location">
    <subcellularLocation>
        <location evidence="1">Nucleus</location>
    </subcellularLocation>
</comment>
<feature type="region of interest" description="Disordered" evidence="4">
    <location>
        <begin position="211"/>
        <end position="253"/>
    </location>
</feature>
<reference evidence="7" key="1">
    <citation type="submission" date="2020-05" db="UniProtKB">
        <authorList>
            <consortium name="EnsemblMetazoa"/>
        </authorList>
    </citation>
    <scope>IDENTIFICATION</scope>
    <source>
        <strain evidence="7">USDA</strain>
    </source>
</reference>
<dbReference type="STRING" id="35570.A0A1I8Q1J2"/>
<name>A0A1I8Q1J2_STOCA</name>
<keyword evidence="8" id="KW-1185">Reference proteome</keyword>
<dbReference type="KEGG" id="scac:106094068"/>
<dbReference type="InterPro" id="IPR000210">
    <property type="entry name" value="BTB/POZ_dom"/>
</dbReference>
<dbReference type="SMART" id="SM00225">
    <property type="entry name" value="BTB"/>
    <property type="match status" value="1"/>
</dbReference>
<dbReference type="AlphaFoldDB" id="A0A1I8Q1J2"/>
<feature type="region of interest" description="Disordered" evidence="4">
    <location>
        <begin position="467"/>
        <end position="489"/>
    </location>
</feature>
<feature type="compositionally biased region" description="Low complexity" evidence="4">
    <location>
        <begin position="726"/>
        <end position="750"/>
    </location>
</feature>
<feature type="compositionally biased region" description="Low complexity" evidence="4">
    <location>
        <begin position="420"/>
        <end position="438"/>
    </location>
</feature>
<dbReference type="GO" id="GO:0008270">
    <property type="term" value="F:zinc ion binding"/>
    <property type="evidence" value="ECO:0007669"/>
    <property type="project" value="UniProtKB-KW"/>
</dbReference>
<feature type="compositionally biased region" description="Polar residues" evidence="4">
    <location>
        <begin position="1"/>
        <end position="20"/>
    </location>
</feature>
<feature type="region of interest" description="Disordered" evidence="4">
    <location>
        <begin position="720"/>
        <end position="827"/>
    </location>
</feature>
<dbReference type="Gene3D" id="3.30.160.60">
    <property type="entry name" value="Classic Zinc Finger"/>
    <property type="match status" value="1"/>
</dbReference>
<keyword evidence="3" id="KW-0863">Zinc-finger</keyword>
<dbReference type="GO" id="GO:0048468">
    <property type="term" value="P:cell development"/>
    <property type="evidence" value="ECO:0007669"/>
    <property type="project" value="UniProtKB-ARBA"/>
</dbReference>
<evidence type="ECO:0000259" key="5">
    <source>
        <dbReference type="PROSITE" id="PS50097"/>
    </source>
</evidence>
<dbReference type="InterPro" id="IPR051095">
    <property type="entry name" value="Dros_DevTransReg"/>
</dbReference>
<feature type="domain" description="BTB" evidence="5">
    <location>
        <begin position="119"/>
        <end position="185"/>
    </location>
</feature>
<dbReference type="GO" id="GO:0003006">
    <property type="term" value="P:developmental process involved in reproduction"/>
    <property type="evidence" value="ECO:0007669"/>
    <property type="project" value="UniProtKB-ARBA"/>
</dbReference>
<dbReference type="OrthoDB" id="6425912at2759"/>
<dbReference type="InterPro" id="IPR011333">
    <property type="entry name" value="SKP1/BTB/POZ_sf"/>
</dbReference>
<feature type="region of interest" description="Disordered" evidence="4">
    <location>
        <begin position="375"/>
        <end position="394"/>
    </location>
</feature>
<feature type="region of interest" description="Disordered" evidence="4">
    <location>
        <begin position="517"/>
        <end position="550"/>
    </location>
</feature>
<organism evidence="7 8">
    <name type="scientific">Stomoxys calcitrans</name>
    <name type="common">Stable fly</name>
    <name type="synonym">Conops calcitrans</name>
    <dbReference type="NCBI Taxonomy" id="35570"/>
    <lineage>
        <taxon>Eukaryota</taxon>
        <taxon>Metazoa</taxon>
        <taxon>Ecdysozoa</taxon>
        <taxon>Arthropoda</taxon>
        <taxon>Hexapoda</taxon>
        <taxon>Insecta</taxon>
        <taxon>Pterygota</taxon>
        <taxon>Neoptera</taxon>
        <taxon>Endopterygota</taxon>
        <taxon>Diptera</taxon>
        <taxon>Brachycera</taxon>
        <taxon>Muscomorpha</taxon>
        <taxon>Muscoidea</taxon>
        <taxon>Muscidae</taxon>
        <taxon>Stomoxys</taxon>
    </lineage>
</organism>
<evidence type="ECO:0008006" key="9">
    <source>
        <dbReference type="Google" id="ProtNLM"/>
    </source>
</evidence>
<dbReference type="CDD" id="cd18315">
    <property type="entry name" value="BTB_POZ_BAB-like"/>
    <property type="match status" value="1"/>
</dbReference>
<dbReference type="Pfam" id="PF00096">
    <property type="entry name" value="zf-C2H2"/>
    <property type="match status" value="1"/>
</dbReference>
<evidence type="ECO:0000256" key="4">
    <source>
        <dbReference type="SAM" id="MobiDB-lite"/>
    </source>
</evidence>
<evidence type="ECO:0000256" key="2">
    <source>
        <dbReference type="ARBA" id="ARBA00023242"/>
    </source>
</evidence>
<dbReference type="PROSITE" id="PS50157">
    <property type="entry name" value="ZINC_FINGER_C2H2_2"/>
    <property type="match status" value="1"/>
</dbReference>
<protein>
    <recommendedName>
        <fullName evidence="9">BTB domain-containing protein</fullName>
    </recommendedName>
</protein>
<feature type="region of interest" description="Disordered" evidence="4">
    <location>
        <begin position="406"/>
        <end position="442"/>
    </location>
</feature>
<evidence type="ECO:0000256" key="3">
    <source>
        <dbReference type="PROSITE-ProRule" id="PRU00042"/>
    </source>
</evidence>
<dbReference type="SUPFAM" id="SSF54695">
    <property type="entry name" value="POZ domain"/>
    <property type="match status" value="1"/>
</dbReference>
<keyword evidence="3" id="KW-0862">Zinc</keyword>
<feature type="region of interest" description="Disordered" evidence="4">
    <location>
        <begin position="636"/>
        <end position="658"/>
    </location>
</feature>
<feature type="compositionally biased region" description="Low complexity" evidence="4">
    <location>
        <begin position="58"/>
        <end position="67"/>
    </location>
</feature>
<dbReference type="PROSITE" id="PS50097">
    <property type="entry name" value="BTB"/>
    <property type="match status" value="1"/>
</dbReference>
<gene>
    <name evidence="7" type="primary">106094068</name>
</gene>
<feature type="compositionally biased region" description="Low complexity" evidence="4">
    <location>
        <begin position="74"/>
        <end position="92"/>
    </location>
</feature>
<evidence type="ECO:0000313" key="8">
    <source>
        <dbReference type="Proteomes" id="UP000095300"/>
    </source>
</evidence>
<dbReference type="GO" id="GO:0005634">
    <property type="term" value="C:nucleus"/>
    <property type="evidence" value="ECO:0007669"/>
    <property type="project" value="UniProtKB-SubCell"/>
</dbReference>
<dbReference type="SMART" id="SM00355">
    <property type="entry name" value="ZnF_C2H2"/>
    <property type="match status" value="2"/>
</dbReference>
<feature type="compositionally biased region" description="Low complexity" evidence="4">
    <location>
        <begin position="40"/>
        <end position="51"/>
    </location>
</feature>
<feature type="compositionally biased region" description="Polar residues" evidence="4">
    <location>
        <begin position="649"/>
        <end position="658"/>
    </location>
</feature>
<sequence length="827" mass="89894">MEQTNAGSATNLRSPRVSEQISHKFQEQSQQQQPAPPSQPQTTTTTHQSFSQHHHHQSQQQQQQQTQPHHHSHSPQIPTQQQQQQNNEHQQQQFCLRWHNHQTSLLSTLPILLDQSHLTDVTISAEGRTLRAHRVVLSACSSFFLEIFRTLDNTHHPVIIIPGASFQAIVALLTFMYSGEVNVYEEQIPTLLSLAETLGIKGLADVHNNLQKSSHKPTALDTKETEEPEKSVTPPTPPPSSSSQATSGSFTIPQAPVQPTALATSALTSTSPFSPLLNPVLNSKFPSPLENFFLKSLQFYPNFMHQPLNFSQTALNKTSEILAKYQQQCNLYQAINSKDLSPLLPSEEGNRPILNDELHGSKRFCGGLDKKPPISSTQMGCGSNPLSSTQQKDIKRIDKIVENLRSTTSSSNCGSAGKILSGNHDNNNSGSDSSLSSHLQNPLTPLSIKTSMENYTINTSPLLPSKSSLFSSPSSAEPNSPLHHPQLGFSISPEDQLKLQQHLDKYAASCAAAAAASGNMSSNDNGKPDARSSAADKLSTPQSPQNKAPSSSKLYATCFICHKQLSNQYNLRVHLETHQNVRYACNVCSHVSRSKDALRKHVSYRHPGAPSPCETEARRKRANKLLASTINAAAAAASASSPNADDLKSTTMPNTPPALQQSFQNATAAFSSVERMCSEQLSSSPQQQLTAAQLNSAYHQMFLPNQFHLAAANAVVQQHLRENQQSPTTSTPTTMTPTTTPTKELTTSNSSISFTPTGMGNVANNSRTPSSPLTVDETKSNLATKQTTPVSSAPNQTPESTTPSTTLNALSELKVERRKSPLMSASP</sequence>
<dbReference type="EnsemblMetazoa" id="SCAU013013-RA">
    <property type="protein sequence ID" value="SCAU013013-PA"/>
    <property type="gene ID" value="SCAU013013"/>
</dbReference>